<dbReference type="RefSeq" id="WP_331255260.1">
    <property type="nucleotide sequence ID" value="NZ_CP133270.1"/>
</dbReference>
<organism evidence="2 3">
    <name type="scientific">Candidatus Bealeia paramacronuclearis</name>
    <dbReference type="NCBI Taxonomy" id="1921001"/>
    <lineage>
        <taxon>Bacteria</taxon>
        <taxon>Pseudomonadati</taxon>
        <taxon>Pseudomonadota</taxon>
        <taxon>Alphaproteobacteria</taxon>
        <taxon>Holosporales</taxon>
        <taxon>Holosporaceae</taxon>
        <taxon>Candidatus Bealeia</taxon>
    </lineage>
</organism>
<protein>
    <submittedName>
        <fullName evidence="2">Uncharacterized protein</fullName>
    </submittedName>
</protein>
<gene>
    <name evidence="2" type="ORF">Bealeia1_00561</name>
</gene>
<reference evidence="2 3" key="1">
    <citation type="journal article" date="2024" name="Environ. Microbiol.">
        <title>Novel evolutionary insights on the interactions of the Holosporales (Alphaproteobacteria) with eukaryotic hosts from comparative genomics.</title>
        <authorList>
            <person name="Giovannini M."/>
            <person name="Petroni G."/>
            <person name="Castelli M."/>
        </authorList>
    </citation>
    <scope>NUCLEOTIDE SEQUENCE [LARGE SCALE GENOMIC DNA]</scope>
    <source>
        <strain evidence="2 3">US_Bl 15I1</strain>
    </source>
</reference>
<evidence type="ECO:0000313" key="2">
    <source>
        <dbReference type="EMBL" id="WVX66384.1"/>
    </source>
</evidence>
<evidence type="ECO:0000313" key="3">
    <source>
        <dbReference type="Proteomes" id="UP001330434"/>
    </source>
</evidence>
<feature type="region of interest" description="Disordered" evidence="1">
    <location>
        <begin position="318"/>
        <end position="363"/>
    </location>
</feature>
<feature type="compositionally biased region" description="Basic residues" evidence="1">
    <location>
        <begin position="327"/>
        <end position="342"/>
    </location>
</feature>
<evidence type="ECO:0000256" key="1">
    <source>
        <dbReference type="SAM" id="MobiDB-lite"/>
    </source>
</evidence>
<accession>A0ABZ2C1P2</accession>
<name>A0ABZ2C1P2_9PROT</name>
<dbReference type="Proteomes" id="UP001330434">
    <property type="component" value="Chromosome"/>
</dbReference>
<sequence length="595" mass="69862">MNKFIFSMFISFSIFFNNSVQCSKEDKDEFENSVRIIKEKSDKYKNNDFKHNEDYNLIKLSYIFNLLDEKFNFCLGLVRWEKLEEGWGNSYINTLFYEYVRNIYLIKALEVIKKSEFQSDIDDVLTATSVFTNILDRYKFLLHDFLEIRETGEYELVNGGGQESATHNNKRNKNNLIPVFRVSLNFYPEHYEIRRKAISLLKKNEYSIYMLNFWLKSEKDEDINLRIKKIIKERETRVEYLNKNFIKSKADLSFDKIRMIREFDLFKKNLNIDLPLRLPLLTQLYDDDMRVFQKIEKIILKNVLSALELPMEEEKNVSHSKAICKTDHKKSKNSNKNKKKKTSNTSKILTSTQDEKKSSDETVESVMMEKRFGEITFSDVKKEQTHPLDENINPVKNESKSLENELSNQIFKFDSNVNNDEEESDPIKDINNWLQQIIDQAANVNGAEMFTISSKSKNLMRVLKKSPNLLEQIQDATSKLAVQLSLKKNTSTLVKQLLIPERYINGYEYFMETEMTFIKNIRFSKVTPLLTGLGIKIDRSRKGSRIHLSFKTSNKNIETSLHLHDPYDGEVDGGRISSLRKFLLDCGFVMELKSN</sequence>
<proteinExistence type="predicted"/>
<dbReference type="EMBL" id="CP133270">
    <property type="protein sequence ID" value="WVX66384.1"/>
    <property type="molecule type" value="Genomic_DNA"/>
</dbReference>
<keyword evidence="3" id="KW-1185">Reference proteome</keyword>